<reference evidence="3" key="1">
    <citation type="journal article" date="2019" name="Int. J. Syst. Evol. Microbiol.">
        <title>The Global Catalogue of Microorganisms (GCM) 10K type strain sequencing project: providing services to taxonomists for standard genome sequencing and annotation.</title>
        <authorList>
            <consortium name="The Broad Institute Genomics Platform"/>
            <consortium name="The Broad Institute Genome Sequencing Center for Infectious Disease"/>
            <person name="Wu L."/>
            <person name="Ma J."/>
        </authorList>
    </citation>
    <scope>NUCLEOTIDE SEQUENCE [LARGE SCALE GENOMIC DNA]</scope>
    <source>
        <strain evidence="3">CGMCC 1.15339</strain>
    </source>
</reference>
<evidence type="ECO:0000313" key="3">
    <source>
        <dbReference type="Proteomes" id="UP000617555"/>
    </source>
</evidence>
<proteinExistence type="predicted"/>
<dbReference type="Proteomes" id="UP000617555">
    <property type="component" value="Unassembled WGS sequence"/>
</dbReference>
<gene>
    <name evidence="2" type="ORF">GCM10011607_08580</name>
</gene>
<dbReference type="RefSeq" id="WP_188737289.1">
    <property type="nucleotide sequence ID" value="NZ_BMII01000005.1"/>
</dbReference>
<keyword evidence="3" id="KW-1185">Reference proteome</keyword>
<dbReference type="EMBL" id="BMII01000005">
    <property type="protein sequence ID" value="GGB50469.1"/>
    <property type="molecule type" value="Genomic_DNA"/>
</dbReference>
<evidence type="ECO:0000313" key="2">
    <source>
        <dbReference type="EMBL" id="GGB50469.1"/>
    </source>
</evidence>
<feature type="signal peptide" evidence="1">
    <location>
        <begin position="1"/>
        <end position="39"/>
    </location>
</feature>
<evidence type="ECO:0000256" key="1">
    <source>
        <dbReference type="SAM" id="SignalP"/>
    </source>
</evidence>
<comment type="caution">
    <text evidence="2">The sequence shown here is derived from an EMBL/GenBank/DDBJ whole genome shotgun (WGS) entry which is preliminary data.</text>
</comment>
<keyword evidence="1" id="KW-0732">Signal</keyword>
<dbReference type="NCBIfam" id="NF038116">
    <property type="entry name" value="Sden1266_dom"/>
    <property type="match status" value="1"/>
</dbReference>
<accession>A0ABQ1ISZ6</accession>
<organism evidence="2 3">
    <name type="scientific">Shewanella inventionis</name>
    <dbReference type="NCBI Taxonomy" id="1738770"/>
    <lineage>
        <taxon>Bacteria</taxon>
        <taxon>Pseudomonadati</taxon>
        <taxon>Pseudomonadota</taxon>
        <taxon>Gammaproteobacteria</taxon>
        <taxon>Alteromonadales</taxon>
        <taxon>Shewanellaceae</taxon>
        <taxon>Shewanella</taxon>
    </lineage>
</organism>
<feature type="chain" id="PRO_5046572005" evidence="1">
    <location>
        <begin position="40"/>
        <end position="291"/>
    </location>
</feature>
<sequence length="291" mass="32243">MNQYSNNTSDIKPSFNPVKLGLRVCVTCALGLSSMSVSSAEVSASQVGGAISQSRLLTQPVSSDNDVQTRVVELHQQAQLLTGQADSSTKVTREQRMALHQKAAATQASKQQRALAQQNQVIYYDFSFYDAQTRLFEDYDYDGFYQTFSVTFDADINSSGGDVQADVFAELYLSQNGGPWIHYYSTDVFTLNADSSFDDYEVLTTLATGYQTDHYDVLIDLYELGYADPVATISSDELDSLYALPLESSDRDAVYVEEVYVEEAHGGALGWLSLSLLGTFAWIRRSLMNKK</sequence>
<name>A0ABQ1ISZ6_9GAMM</name>
<protein>
    <submittedName>
        <fullName evidence="2">GlyGly-CTERM sorting domain-containing protein</fullName>
    </submittedName>
</protein>